<protein>
    <recommendedName>
        <fullName evidence="3">N-acetyltransferase domain-containing protein</fullName>
    </recommendedName>
</protein>
<comment type="caution">
    <text evidence="4">The sequence shown here is derived from an EMBL/GenBank/DDBJ whole genome shotgun (WGS) entry which is preliminary data.</text>
</comment>
<organism evidence="4 5">
    <name type="scientific">[Myrmecia] bisecta</name>
    <dbReference type="NCBI Taxonomy" id="41462"/>
    <lineage>
        <taxon>Eukaryota</taxon>
        <taxon>Viridiplantae</taxon>
        <taxon>Chlorophyta</taxon>
        <taxon>core chlorophytes</taxon>
        <taxon>Trebouxiophyceae</taxon>
        <taxon>Trebouxiales</taxon>
        <taxon>Trebouxiaceae</taxon>
        <taxon>Myrmecia</taxon>
    </lineage>
</organism>
<dbReference type="AlphaFoldDB" id="A0AAW1PDN5"/>
<name>A0AAW1PDN5_9CHLO</name>
<keyword evidence="1" id="KW-0808">Transferase</keyword>
<dbReference type="Proteomes" id="UP001489004">
    <property type="component" value="Unassembled WGS sequence"/>
</dbReference>
<dbReference type="PANTHER" id="PTHR43877:SF2">
    <property type="entry name" value="AMINOALKYLPHOSPHONATE N-ACETYLTRANSFERASE-RELATED"/>
    <property type="match status" value="1"/>
</dbReference>
<proteinExistence type="predicted"/>
<dbReference type="SUPFAM" id="SSF55729">
    <property type="entry name" value="Acyl-CoA N-acyltransferases (Nat)"/>
    <property type="match status" value="1"/>
</dbReference>
<dbReference type="PANTHER" id="PTHR43877">
    <property type="entry name" value="AMINOALKYLPHOSPHONATE N-ACETYLTRANSFERASE-RELATED-RELATED"/>
    <property type="match status" value="1"/>
</dbReference>
<evidence type="ECO:0000313" key="4">
    <source>
        <dbReference type="EMBL" id="KAK9807819.1"/>
    </source>
</evidence>
<evidence type="ECO:0000256" key="1">
    <source>
        <dbReference type="ARBA" id="ARBA00022679"/>
    </source>
</evidence>
<dbReference type="Pfam" id="PF00583">
    <property type="entry name" value="Acetyltransf_1"/>
    <property type="match status" value="1"/>
</dbReference>
<dbReference type="InterPro" id="IPR016181">
    <property type="entry name" value="Acyl_CoA_acyltransferase"/>
</dbReference>
<dbReference type="Gene3D" id="3.40.630.30">
    <property type="match status" value="1"/>
</dbReference>
<gene>
    <name evidence="4" type="ORF">WJX72_010218</name>
</gene>
<evidence type="ECO:0000259" key="3">
    <source>
        <dbReference type="PROSITE" id="PS51186"/>
    </source>
</evidence>
<dbReference type="InterPro" id="IPR000182">
    <property type="entry name" value="GNAT_dom"/>
</dbReference>
<reference evidence="4 5" key="1">
    <citation type="journal article" date="2024" name="Nat. Commun.">
        <title>Phylogenomics reveals the evolutionary origins of lichenization in chlorophyte algae.</title>
        <authorList>
            <person name="Puginier C."/>
            <person name="Libourel C."/>
            <person name="Otte J."/>
            <person name="Skaloud P."/>
            <person name="Haon M."/>
            <person name="Grisel S."/>
            <person name="Petersen M."/>
            <person name="Berrin J.G."/>
            <person name="Delaux P.M."/>
            <person name="Dal Grande F."/>
            <person name="Keller J."/>
        </authorList>
    </citation>
    <scope>NUCLEOTIDE SEQUENCE [LARGE SCALE GENOMIC DNA]</scope>
    <source>
        <strain evidence="4 5">SAG 2043</strain>
    </source>
</reference>
<evidence type="ECO:0000256" key="2">
    <source>
        <dbReference type="ARBA" id="ARBA00023315"/>
    </source>
</evidence>
<dbReference type="InterPro" id="IPR050832">
    <property type="entry name" value="Bact_Acetyltransf"/>
</dbReference>
<dbReference type="PROSITE" id="PS51186">
    <property type="entry name" value="GNAT"/>
    <property type="match status" value="1"/>
</dbReference>
<dbReference type="CDD" id="cd04301">
    <property type="entry name" value="NAT_SF"/>
    <property type="match status" value="1"/>
</dbReference>
<evidence type="ECO:0000313" key="5">
    <source>
        <dbReference type="Proteomes" id="UP001489004"/>
    </source>
</evidence>
<feature type="domain" description="N-acetyltransferase" evidence="3">
    <location>
        <begin position="4"/>
        <end position="155"/>
    </location>
</feature>
<dbReference type="EMBL" id="JALJOR010000012">
    <property type="protein sequence ID" value="KAK9807819.1"/>
    <property type="molecule type" value="Genomic_DNA"/>
</dbReference>
<keyword evidence="5" id="KW-1185">Reference proteome</keyword>
<accession>A0AAW1PDN5</accession>
<dbReference type="GO" id="GO:0016747">
    <property type="term" value="F:acyltransferase activity, transferring groups other than amino-acyl groups"/>
    <property type="evidence" value="ECO:0007669"/>
    <property type="project" value="InterPro"/>
</dbReference>
<sequence length="156" mass="17379">MASVSIRQATVADVNVIAPLFDGYLEWYRQPANSPKARAFLEARLTSGESTVFLAYEGSEAVGMAQLYPLFSSLTLGKHWLLNDLYVSPSRRGKGISKLLINRCYELCKETGASGLTLETEKTNNIGNALYPSAGLTLDTQHNFYFWVNPEYKRDS</sequence>
<keyword evidence="2" id="KW-0012">Acyltransferase</keyword>